<evidence type="ECO:0000313" key="1">
    <source>
        <dbReference type="EMBL" id="JAH34424.1"/>
    </source>
</evidence>
<name>A0A0E9RYW9_ANGAN</name>
<protein>
    <submittedName>
        <fullName evidence="1">Uncharacterized protein</fullName>
    </submittedName>
</protein>
<reference evidence="1" key="1">
    <citation type="submission" date="2014-11" db="EMBL/GenBank/DDBJ databases">
        <authorList>
            <person name="Amaro Gonzalez C."/>
        </authorList>
    </citation>
    <scope>NUCLEOTIDE SEQUENCE</scope>
</reference>
<sequence length="17" mass="2197">MFHSIHFIHYTRLLMLH</sequence>
<organism evidence="1">
    <name type="scientific">Anguilla anguilla</name>
    <name type="common">European freshwater eel</name>
    <name type="synonym">Muraena anguilla</name>
    <dbReference type="NCBI Taxonomy" id="7936"/>
    <lineage>
        <taxon>Eukaryota</taxon>
        <taxon>Metazoa</taxon>
        <taxon>Chordata</taxon>
        <taxon>Craniata</taxon>
        <taxon>Vertebrata</taxon>
        <taxon>Euteleostomi</taxon>
        <taxon>Actinopterygii</taxon>
        <taxon>Neopterygii</taxon>
        <taxon>Teleostei</taxon>
        <taxon>Anguilliformes</taxon>
        <taxon>Anguillidae</taxon>
        <taxon>Anguilla</taxon>
    </lineage>
</organism>
<reference evidence="1" key="2">
    <citation type="journal article" date="2015" name="Fish Shellfish Immunol.">
        <title>Early steps in the European eel (Anguilla anguilla)-Vibrio vulnificus interaction in the gills: Role of the RtxA13 toxin.</title>
        <authorList>
            <person name="Callol A."/>
            <person name="Pajuelo D."/>
            <person name="Ebbesson L."/>
            <person name="Teles M."/>
            <person name="MacKenzie S."/>
            <person name="Amaro C."/>
        </authorList>
    </citation>
    <scope>NUCLEOTIDE SEQUENCE</scope>
</reference>
<dbReference type="AlphaFoldDB" id="A0A0E9RYW9"/>
<dbReference type="EMBL" id="GBXM01074153">
    <property type="protein sequence ID" value="JAH34424.1"/>
    <property type="molecule type" value="Transcribed_RNA"/>
</dbReference>
<accession>A0A0E9RYW9</accession>
<proteinExistence type="predicted"/>